<name>A0A5J6VIH3_9VIRU</name>
<reference evidence="1" key="1">
    <citation type="journal article" date="2019" name="Philos. Trans. R. Soc. Lond., B, Biol. Sci.">
        <title>Targeted metagenomic recovery of four divergent viruses reveals shared and distinctive characteristics of giant viruses of marine eukaryotes.</title>
        <authorList>
            <person name="Needham D.M."/>
            <person name="Poirier C."/>
            <person name="Hehenberger E."/>
            <person name="Jimenez V."/>
            <person name="Swalwell J.E."/>
            <person name="Santoro A.E."/>
            <person name="Worden A.Z."/>
        </authorList>
    </citation>
    <scope>NUCLEOTIDE SEQUENCE</scope>
    <source>
        <strain evidence="1">OPacV-662</strain>
    </source>
</reference>
<protein>
    <submittedName>
        <fullName evidence="1">Uncharacterized protein</fullName>
    </submittedName>
</protein>
<proteinExistence type="predicted"/>
<dbReference type="EMBL" id="MN448266">
    <property type="protein sequence ID" value="QFG73588.1"/>
    <property type="molecule type" value="Genomic_DNA"/>
</dbReference>
<sequence>MDSVLNVLSNKVKILEKYIKRLKRECGVSPHMLNEKVLLYVDKVEDDMDNAIKSSDELQGIVSECKLDNTSYKLTNNEKKKLEKCVDKHRRQRWIDETVMPIVLALVASND</sequence>
<evidence type="ECO:0000313" key="1">
    <source>
        <dbReference type="EMBL" id="QFG73588.1"/>
    </source>
</evidence>
<accession>A0A5J6VIH3</accession>
<organism evidence="1">
    <name type="scientific">Megaviridae environmental sample</name>
    <dbReference type="NCBI Taxonomy" id="1737588"/>
    <lineage>
        <taxon>Viruses</taxon>
        <taxon>Varidnaviria</taxon>
        <taxon>Bamfordvirae</taxon>
        <taxon>Nucleocytoviricota</taxon>
        <taxon>Megaviricetes</taxon>
        <taxon>Imitervirales</taxon>
        <taxon>Mimiviridae</taxon>
        <taxon>environmental samples</taxon>
    </lineage>
</organism>